<organism evidence="6 7">
    <name type="scientific">Potamilus streckersoni</name>
    <dbReference type="NCBI Taxonomy" id="2493646"/>
    <lineage>
        <taxon>Eukaryota</taxon>
        <taxon>Metazoa</taxon>
        <taxon>Spiralia</taxon>
        <taxon>Lophotrochozoa</taxon>
        <taxon>Mollusca</taxon>
        <taxon>Bivalvia</taxon>
        <taxon>Autobranchia</taxon>
        <taxon>Heteroconchia</taxon>
        <taxon>Palaeoheterodonta</taxon>
        <taxon>Unionida</taxon>
        <taxon>Unionoidea</taxon>
        <taxon>Unionidae</taxon>
        <taxon>Ambleminae</taxon>
        <taxon>Lampsilini</taxon>
        <taxon>Potamilus</taxon>
    </lineage>
</organism>
<evidence type="ECO:0000256" key="2">
    <source>
        <dbReference type="ARBA" id="ARBA00022982"/>
    </source>
</evidence>
<dbReference type="PANTHER" id="PTHR46115">
    <property type="entry name" value="THIOREDOXIN-LIKE PROTEIN 1"/>
    <property type="match status" value="1"/>
</dbReference>
<dbReference type="Pfam" id="PF00085">
    <property type="entry name" value="Thioredoxin"/>
    <property type="match status" value="2"/>
</dbReference>
<proteinExistence type="predicted"/>
<dbReference type="InterPro" id="IPR013766">
    <property type="entry name" value="Thioredoxin_domain"/>
</dbReference>
<evidence type="ECO:0000313" key="7">
    <source>
        <dbReference type="Proteomes" id="UP001195483"/>
    </source>
</evidence>
<dbReference type="InterPro" id="IPR036249">
    <property type="entry name" value="Thioredoxin-like_sf"/>
</dbReference>
<comment type="caution">
    <text evidence="6">The sequence shown here is derived from an EMBL/GenBank/DDBJ whole genome shotgun (WGS) entry which is preliminary data.</text>
</comment>
<feature type="domain" description="Thioredoxin" evidence="5">
    <location>
        <begin position="82"/>
        <end position="208"/>
    </location>
</feature>
<keyword evidence="1" id="KW-0813">Transport</keyword>
<evidence type="ECO:0000259" key="5">
    <source>
        <dbReference type="PROSITE" id="PS51352"/>
    </source>
</evidence>
<evidence type="ECO:0000256" key="1">
    <source>
        <dbReference type="ARBA" id="ARBA00022448"/>
    </source>
</evidence>
<keyword evidence="2" id="KW-0249">Electron transport</keyword>
<keyword evidence="3" id="KW-1015">Disulfide bond</keyword>
<reference evidence="6" key="2">
    <citation type="journal article" date="2021" name="Genome Biol. Evol.">
        <title>Developing a high-quality reference genome for a parasitic bivalve with doubly uniparental inheritance (Bivalvia: Unionida).</title>
        <authorList>
            <person name="Smith C.H."/>
        </authorList>
    </citation>
    <scope>NUCLEOTIDE SEQUENCE</scope>
    <source>
        <strain evidence="6">CHS0354</strain>
        <tissue evidence="6">Mantle</tissue>
    </source>
</reference>
<dbReference type="Gene3D" id="3.40.30.10">
    <property type="entry name" value="Glutaredoxin"/>
    <property type="match status" value="2"/>
</dbReference>
<evidence type="ECO:0000256" key="3">
    <source>
        <dbReference type="ARBA" id="ARBA00023157"/>
    </source>
</evidence>
<evidence type="ECO:0000256" key="4">
    <source>
        <dbReference type="ARBA" id="ARBA00023284"/>
    </source>
</evidence>
<dbReference type="SUPFAM" id="SSF52833">
    <property type="entry name" value="Thioredoxin-like"/>
    <property type="match status" value="2"/>
</dbReference>
<dbReference type="CDD" id="cd02947">
    <property type="entry name" value="TRX_family"/>
    <property type="match status" value="2"/>
</dbReference>
<accession>A0AAE0TA53</accession>
<keyword evidence="4" id="KW-0676">Redox-active center</keyword>
<name>A0AAE0TA53_9BIVA</name>
<dbReference type="FunFam" id="3.40.30.10:FF:000104">
    <property type="entry name" value="Thioredoxin"/>
    <property type="match status" value="1"/>
</dbReference>
<keyword evidence="7" id="KW-1185">Reference proteome</keyword>
<dbReference type="AlphaFoldDB" id="A0AAE0TA53"/>
<dbReference type="EMBL" id="JAEAOA010000675">
    <property type="protein sequence ID" value="KAK3606139.1"/>
    <property type="molecule type" value="Genomic_DNA"/>
</dbReference>
<protein>
    <recommendedName>
        <fullName evidence="5">Thioredoxin domain-containing protein</fullName>
    </recommendedName>
</protein>
<sequence>MCHYEKTLNKMYCSSGPKQYTEIAKEFSDAIFLKVDVDEVEDVAANCGISAMPTFQFYKNGKKVNELVGANETKLREMIEKMLGKDTMSKEDLTGLKKKRKKMVRVVQNKADFEQLLHSAGNKLVVVDFYATWCGPCRFISPKLERMSKEFTDAIFLKVDVDEVEEVAENCGISAMPTFQFYKHGEKVDEFIGANETKLKEMLVKNLK</sequence>
<evidence type="ECO:0000313" key="6">
    <source>
        <dbReference type="EMBL" id="KAK3606139.1"/>
    </source>
</evidence>
<dbReference type="PROSITE" id="PS51352">
    <property type="entry name" value="THIOREDOXIN_2"/>
    <property type="match status" value="1"/>
</dbReference>
<dbReference type="InterPro" id="IPR017937">
    <property type="entry name" value="Thioredoxin_CS"/>
</dbReference>
<reference evidence="6" key="3">
    <citation type="submission" date="2023-05" db="EMBL/GenBank/DDBJ databases">
        <authorList>
            <person name="Smith C.H."/>
        </authorList>
    </citation>
    <scope>NUCLEOTIDE SEQUENCE</scope>
    <source>
        <strain evidence="6">CHS0354</strain>
        <tissue evidence="6">Mantle</tissue>
    </source>
</reference>
<dbReference type="PRINTS" id="PR00421">
    <property type="entry name" value="THIOREDOXIN"/>
</dbReference>
<dbReference type="Proteomes" id="UP001195483">
    <property type="component" value="Unassembled WGS sequence"/>
</dbReference>
<gene>
    <name evidence="6" type="ORF">CHS0354_010769</name>
</gene>
<reference evidence="6" key="1">
    <citation type="journal article" date="2021" name="Genome Biol. Evol.">
        <title>A High-Quality Reference Genome for a Parasitic Bivalve with Doubly Uniparental Inheritance (Bivalvia: Unionida).</title>
        <authorList>
            <person name="Smith C.H."/>
        </authorList>
    </citation>
    <scope>NUCLEOTIDE SEQUENCE</scope>
    <source>
        <strain evidence="6">CHS0354</strain>
    </source>
</reference>
<dbReference type="PROSITE" id="PS00194">
    <property type="entry name" value="THIOREDOXIN_1"/>
    <property type="match status" value="1"/>
</dbReference>